<gene>
    <name evidence="7" type="primary">gldF</name>
    <name evidence="7" type="ORF">QNI16_13350</name>
</gene>
<dbReference type="GO" id="GO:0005886">
    <property type="term" value="C:plasma membrane"/>
    <property type="evidence" value="ECO:0007669"/>
    <property type="project" value="UniProtKB-SubCell"/>
</dbReference>
<keyword evidence="3 6" id="KW-0812">Transmembrane</keyword>
<dbReference type="InterPro" id="IPR051449">
    <property type="entry name" value="ABC-2_transporter_component"/>
</dbReference>
<dbReference type="GO" id="GO:0140359">
    <property type="term" value="F:ABC-type transporter activity"/>
    <property type="evidence" value="ECO:0007669"/>
    <property type="project" value="InterPro"/>
</dbReference>
<evidence type="ECO:0000256" key="6">
    <source>
        <dbReference type="SAM" id="Phobius"/>
    </source>
</evidence>
<dbReference type="PANTHER" id="PTHR30294">
    <property type="entry name" value="MEMBRANE COMPONENT OF ABC TRANSPORTER YHHJ-RELATED"/>
    <property type="match status" value="1"/>
</dbReference>
<protein>
    <submittedName>
        <fullName evidence="7">Gliding motility-associated ABC transporter permease subunit GldF</fullName>
    </submittedName>
</protein>
<dbReference type="AlphaFoldDB" id="A0AAE3QRR8"/>
<name>A0AAE3QRR8_9BACT</name>
<feature type="transmembrane region" description="Helical" evidence="6">
    <location>
        <begin position="55"/>
        <end position="73"/>
    </location>
</feature>
<feature type="transmembrane region" description="Helical" evidence="6">
    <location>
        <begin position="12"/>
        <end position="35"/>
    </location>
</feature>
<evidence type="ECO:0000256" key="2">
    <source>
        <dbReference type="ARBA" id="ARBA00022475"/>
    </source>
</evidence>
<dbReference type="EMBL" id="JASJOS010000005">
    <property type="protein sequence ID" value="MDJ1481478.1"/>
    <property type="molecule type" value="Genomic_DNA"/>
</dbReference>
<keyword evidence="5 6" id="KW-0472">Membrane</keyword>
<keyword evidence="4 6" id="KW-1133">Transmembrane helix</keyword>
<feature type="transmembrane region" description="Helical" evidence="6">
    <location>
        <begin position="138"/>
        <end position="157"/>
    </location>
</feature>
<evidence type="ECO:0000256" key="3">
    <source>
        <dbReference type="ARBA" id="ARBA00022692"/>
    </source>
</evidence>
<feature type="transmembrane region" description="Helical" evidence="6">
    <location>
        <begin position="94"/>
        <end position="118"/>
    </location>
</feature>
<evidence type="ECO:0000256" key="5">
    <source>
        <dbReference type="ARBA" id="ARBA00023136"/>
    </source>
</evidence>
<comment type="subcellular location">
    <subcellularLocation>
        <location evidence="1">Cell membrane</location>
        <topology evidence="1">Multi-pass membrane protein</topology>
    </subcellularLocation>
</comment>
<evidence type="ECO:0000256" key="1">
    <source>
        <dbReference type="ARBA" id="ARBA00004651"/>
    </source>
</evidence>
<proteinExistence type="predicted"/>
<organism evidence="7 8">
    <name type="scientific">Xanthocytophaga flava</name>
    <dbReference type="NCBI Taxonomy" id="3048013"/>
    <lineage>
        <taxon>Bacteria</taxon>
        <taxon>Pseudomonadati</taxon>
        <taxon>Bacteroidota</taxon>
        <taxon>Cytophagia</taxon>
        <taxon>Cytophagales</taxon>
        <taxon>Rhodocytophagaceae</taxon>
        <taxon>Xanthocytophaga</taxon>
    </lineage>
</organism>
<evidence type="ECO:0000313" key="7">
    <source>
        <dbReference type="EMBL" id="MDJ1481478.1"/>
    </source>
</evidence>
<dbReference type="InterPro" id="IPR019860">
    <property type="entry name" value="Motility-assoc_ABC_perm_GldF"/>
</dbReference>
<evidence type="ECO:0000256" key="4">
    <source>
        <dbReference type="ARBA" id="ARBA00022989"/>
    </source>
</evidence>
<evidence type="ECO:0000313" key="8">
    <source>
        <dbReference type="Proteomes" id="UP001241110"/>
    </source>
</evidence>
<comment type="caution">
    <text evidence="7">The sequence shown here is derived from an EMBL/GenBank/DDBJ whole genome shotgun (WGS) entry which is preliminary data.</text>
</comment>
<reference evidence="7" key="1">
    <citation type="submission" date="2023-05" db="EMBL/GenBank/DDBJ databases">
        <authorList>
            <person name="Zhang X."/>
        </authorList>
    </citation>
    <scope>NUCLEOTIDE SEQUENCE</scope>
    <source>
        <strain evidence="7">YF14B1</strain>
    </source>
</reference>
<sequence>MFTILRKEINSFLNSLIAYLIMVIFLTGIGLFIWVFPDSNVLDYGFADLSSLFGLAPYVFMFLIPAVTMRSFAEEKKGGTMELLLTRPLTDWDIILGKYLASFLLIVVTLLPTLIYYFSVYYLGSPQGNIDSAGVAGSYIGLLLLAAVFSAIGIFASSISENQIVSFIIAAFLCFVLFAGFSSLSSLTSGGELAYFVNQLGLDYHYQALSNGLIDSRNILYFLSVIVVMLMATRLVLASRKW</sequence>
<dbReference type="PANTHER" id="PTHR30294:SF29">
    <property type="entry name" value="MULTIDRUG ABC TRANSPORTER PERMEASE YBHS-RELATED"/>
    <property type="match status" value="1"/>
</dbReference>
<dbReference type="Proteomes" id="UP001241110">
    <property type="component" value="Unassembled WGS sequence"/>
</dbReference>
<feature type="transmembrane region" description="Helical" evidence="6">
    <location>
        <begin position="164"/>
        <end position="184"/>
    </location>
</feature>
<feature type="transmembrane region" description="Helical" evidence="6">
    <location>
        <begin position="219"/>
        <end position="237"/>
    </location>
</feature>
<dbReference type="RefSeq" id="WP_313979294.1">
    <property type="nucleotide sequence ID" value="NZ_JASJOS010000005.1"/>
</dbReference>
<keyword evidence="2" id="KW-1003">Cell membrane</keyword>
<dbReference type="NCBIfam" id="TIGR03518">
    <property type="entry name" value="ABC_perm_GldF"/>
    <property type="match status" value="1"/>
</dbReference>
<accession>A0AAE3QRR8</accession>
<dbReference type="Pfam" id="PF12679">
    <property type="entry name" value="ABC2_membrane_2"/>
    <property type="match status" value="1"/>
</dbReference>